<evidence type="ECO:0000313" key="2">
    <source>
        <dbReference type="Proteomes" id="UP000041770"/>
    </source>
</evidence>
<evidence type="ECO:0000313" key="1">
    <source>
        <dbReference type="EMBL" id="CSB95563.1"/>
    </source>
</evidence>
<organism evidence="1 2">
    <name type="scientific">Vibrio cholerae</name>
    <dbReference type="NCBI Taxonomy" id="666"/>
    <lineage>
        <taxon>Bacteria</taxon>
        <taxon>Pseudomonadati</taxon>
        <taxon>Pseudomonadota</taxon>
        <taxon>Gammaproteobacteria</taxon>
        <taxon>Vibrionales</taxon>
        <taxon>Vibrionaceae</taxon>
        <taxon>Vibrio</taxon>
    </lineage>
</organism>
<name>A0A656AR36_VIBCL</name>
<reference evidence="1 2" key="1">
    <citation type="submission" date="2015-07" db="EMBL/GenBank/DDBJ databases">
        <authorList>
            <consortium name="Pathogen Informatics"/>
        </authorList>
    </citation>
    <scope>NUCLEOTIDE SEQUENCE [LARGE SCALE GENOMIC DNA]</scope>
    <source>
        <strain evidence="1 2">A316</strain>
    </source>
</reference>
<dbReference type="AlphaFoldDB" id="A0A656AR36"/>
<dbReference type="EMBL" id="CWQY01000001">
    <property type="protein sequence ID" value="CSB95563.1"/>
    <property type="molecule type" value="Genomic_DNA"/>
</dbReference>
<sequence length="71" mass="8410">MQHRQQIRFFHAVWRELYPRECIEIKASLHIADFAAHLSVIERISLLFQSPRLTQIDGFTVLVALLNAFFR</sequence>
<dbReference type="Proteomes" id="UP000041770">
    <property type="component" value="Unassembled WGS sequence"/>
</dbReference>
<gene>
    <name evidence="1" type="ORF">ERS013200_00151</name>
</gene>
<proteinExistence type="predicted"/>
<protein>
    <submittedName>
        <fullName evidence="1">Uncharacterized protein</fullName>
    </submittedName>
</protein>
<accession>A0A656AR36</accession>